<evidence type="ECO:0000256" key="8">
    <source>
        <dbReference type="SAM" id="Phobius"/>
    </source>
</evidence>
<keyword evidence="7 8" id="KW-0472">Membrane</keyword>
<feature type="transmembrane region" description="Helical" evidence="8">
    <location>
        <begin position="354"/>
        <end position="377"/>
    </location>
</feature>
<dbReference type="Pfam" id="PF02040">
    <property type="entry name" value="ArsB"/>
    <property type="match status" value="1"/>
</dbReference>
<keyword evidence="6 8" id="KW-1133">Transmembrane helix</keyword>
<accession>A0A9P6KCV4</accession>
<dbReference type="GO" id="GO:0015105">
    <property type="term" value="F:arsenite transmembrane transporter activity"/>
    <property type="evidence" value="ECO:0007669"/>
    <property type="project" value="InterPro"/>
</dbReference>
<keyword evidence="5 8" id="KW-0812">Transmembrane</keyword>
<dbReference type="OrthoDB" id="442352at2759"/>
<feature type="transmembrane region" description="Helical" evidence="8">
    <location>
        <begin position="300"/>
        <end position="322"/>
    </location>
</feature>
<reference evidence="10" key="1">
    <citation type="journal article" date="2020" name="Fungal Divers.">
        <title>Resolving the Mortierellaceae phylogeny through synthesis of multi-gene phylogenetics and phylogenomics.</title>
        <authorList>
            <person name="Vandepol N."/>
            <person name="Liber J."/>
            <person name="Desiro A."/>
            <person name="Na H."/>
            <person name="Kennedy M."/>
            <person name="Barry K."/>
            <person name="Grigoriev I.V."/>
            <person name="Miller A.N."/>
            <person name="O'Donnell K."/>
            <person name="Stajich J.E."/>
            <person name="Bonito G."/>
        </authorList>
    </citation>
    <scope>NUCLEOTIDE SEQUENCE</scope>
    <source>
        <strain evidence="10">KOD1015</strain>
    </source>
</reference>
<evidence type="ECO:0000256" key="4">
    <source>
        <dbReference type="ARBA" id="ARBA00022475"/>
    </source>
</evidence>
<evidence type="ECO:0000256" key="2">
    <source>
        <dbReference type="ARBA" id="ARBA00009843"/>
    </source>
</evidence>
<feature type="transmembrane region" description="Helical" evidence="8">
    <location>
        <begin position="24"/>
        <end position="43"/>
    </location>
</feature>
<dbReference type="InterPro" id="IPR004680">
    <property type="entry name" value="Cit_transptr-like_dom"/>
</dbReference>
<keyword evidence="11" id="KW-1185">Reference proteome</keyword>
<dbReference type="Pfam" id="PF03600">
    <property type="entry name" value="CitMHS"/>
    <property type="match status" value="1"/>
</dbReference>
<proteinExistence type="inferred from homology"/>
<evidence type="ECO:0000259" key="9">
    <source>
        <dbReference type="Pfam" id="PF03600"/>
    </source>
</evidence>
<feature type="transmembrane region" description="Helical" evidence="8">
    <location>
        <begin position="261"/>
        <end position="280"/>
    </location>
</feature>
<dbReference type="PRINTS" id="PR00758">
    <property type="entry name" value="ARSENICPUMP"/>
</dbReference>
<evidence type="ECO:0000256" key="1">
    <source>
        <dbReference type="ARBA" id="ARBA00004651"/>
    </source>
</evidence>
<dbReference type="PANTHER" id="PTHR43302">
    <property type="entry name" value="TRANSPORTER ARSB-RELATED"/>
    <property type="match status" value="1"/>
</dbReference>
<dbReference type="AlphaFoldDB" id="A0A9P6KCV4"/>
<dbReference type="InterPro" id="IPR000802">
    <property type="entry name" value="Arsenical_pump_ArsB"/>
</dbReference>
<comment type="caution">
    <text evidence="10">The sequence shown here is derived from an EMBL/GenBank/DDBJ whole genome shotgun (WGS) entry which is preliminary data.</text>
</comment>
<dbReference type="PANTHER" id="PTHR43302:SF5">
    <property type="entry name" value="TRANSPORTER ARSB-RELATED"/>
    <property type="match status" value="1"/>
</dbReference>
<evidence type="ECO:0000256" key="7">
    <source>
        <dbReference type="ARBA" id="ARBA00023136"/>
    </source>
</evidence>
<dbReference type="Proteomes" id="UP000780801">
    <property type="component" value="Unassembled WGS sequence"/>
</dbReference>
<evidence type="ECO:0000256" key="3">
    <source>
        <dbReference type="ARBA" id="ARBA00022448"/>
    </source>
</evidence>
<comment type="subcellular location">
    <subcellularLocation>
        <location evidence="1">Cell membrane</location>
        <topology evidence="1">Multi-pass membrane protein</topology>
    </subcellularLocation>
</comment>
<gene>
    <name evidence="10" type="ORF">BGW38_003226</name>
</gene>
<organism evidence="10 11">
    <name type="scientific">Lunasporangiospora selenospora</name>
    <dbReference type="NCBI Taxonomy" id="979761"/>
    <lineage>
        <taxon>Eukaryota</taxon>
        <taxon>Fungi</taxon>
        <taxon>Fungi incertae sedis</taxon>
        <taxon>Mucoromycota</taxon>
        <taxon>Mortierellomycotina</taxon>
        <taxon>Mortierellomycetes</taxon>
        <taxon>Mortierellales</taxon>
        <taxon>Mortierellaceae</taxon>
        <taxon>Lunasporangiospora</taxon>
    </lineage>
</organism>
<evidence type="ECO:0000313" key="11">
    <source>
        <dbReference type="Proteomes" id="UP000780801"/>
    </source>
</evidence>
<dbReference type="EMBL" id="JAABOA010002205">
    <property type="protein sequence ID" value="KAF9580223.1"/>
    <property type="molecule type" value="Genomic_DNA"/>
</dbReference>
<name>A0A9P6KCV4_9FUNG</name>
<feature type="domain" description="Citrate transporter-like" evidence="9">
    <location>
        <begin position="254"/>
        <end position="337"/>
    </location>
</feature>
<evidence type="ECO:0000256" key="5">
    <source>
        <dbReference type="ARBA" id="ARBA00022692"/>
    </source>
</evidence>
<feature type="transmembrane region" description="Helical" evidence="8">
    <location>
        <begin position="397"/>
        <end position="420"/>
    </location>
</feature>
<dbReference type="GO" id="GO:0005886">
    <property type="term" value="C:plasma membrane"/>
    <property type="evidence" value="ECO:0007669"/>
    <property type="project" value="UniProtKB-SubCell"/>
</dbReference>
<keyword evidence="3" id="KW-0813">Transport</keyword>
<evidence type="ECO:0000256" key="6">
    <source>
        <dbReference type="ARBA" id="ARBA00022989"/>
    </source>
</evidence>
<protein>
    <recommendedName>
        <fullName evidence="9">Citrate transporter-like domain-containing protein</fullName>
    </recommendedName>
</protein>
<comment type="similarity">
    <text evidence="2">Belongs to the CitM (TC 2.A.11) transporter family.</text>
</comment>
<keyword evidence="4" id="KW-1003">Cell membrane</keyword>
<evidence type="ECO:0000313" key="10">
    <source>
        <dbReference type="EMBL" id="KAF9580223.1"/>
    </source>
</evidence>
<sequence length="421" mass="46047">MALYIGNITNVIVCQAYKISFVEYSAWMILPCLASVAACYIMLRIVFRGERYIPATVKIPDVDPRSHLVDPSGAKFGMAMLACSIGCLIGTSFAHVPVWIVTGPFALLAFARDLWSDWRRNGPVGVNSSVLSRPDQESVTDMQIDPTDSIEIGQCSSVEVVETSKLPYVRDPSREASWDISGSKESLSIELANLRSSPLVSVQNECNVSVHSMPNAVPATDSTSIHHAGIRDVSTVTLPVSNPSVKEPGALRRRFPLTREILVRMPWSILPFTLSMFIIVEGMSSTGWIGLFASWFARLIPNYIVAVYAVGLVAVLLCNIFNNVPMTILVARILLHPNFADSPLATPKVVKGCLFALVIASNLGACTTLISSLAGLMWDSVLRNKRSNVGFWNFLRWNMAVMPVVIISALSVVIVELTVIY</sequence>